<sequence length="71" mass="8130">MKPQGCPRCQGSMTRGFLVEQNASHQYQTAQWVEGEPVTSFWTGLKLKGRTKLSVETWRCSRCGFLESYAR</sequence>
<dbReference type="InterPro" id="IPR045504">
    <property type="entry name" value="DUF6487"/>
</dbReference>
<keyword evidence="3" id="KW-1185">Reference proteome</keyword>
<dbReference type="Proteomes" id="UP001597283">
    <property type="component" value="Unassembled WGS sequence"/>
</dbReference>
<accession>A0ABW4NDN7</accession>
<evidence type="ECO:0000313" key="3">
    <source>
        <dbReference type="Proteomes" id="UP001597283"/>
    </source>
</evidence>
<dbReference type="EMBL" id="JBHUFC010000003">
    <property type="protein sequence ID" value="MFD1788146.1"/>
    <property type="molecule type" value="Genomic_DNA"/>
</dbReference>
<name>A0ABW4NDN7_9SPHN</name>
<evidence type="ECO:0000313" key="2">
    <source>
        <dbReference type="EMBL" id="MFD1788146.1"/>
    </source>
</evidence>
<dbReference type="RefSeq" id="WP_380940513.1">
    <property type="nucleotide sequence ID" value="NZ_JBHUFC010000003.1"/>
</dbReference>
<reference evidence="3" key="1">
    <citation type="journal article" date="2019" name="Int. J. Syst. Evol. Microbiol.">
        <title>The Global Catalogue of Microorganisms (GCM) 10K type strain sequencing project: providing services to taxonomists for standard genome sequencing and annotation.</title>
        <authorList>
            <consortium name="The Broad Institute Genomics Platform"/>
            <consortium name="The Broad Institute Genome Sequencing Center for Infectious Disease"/>
            <person name="Wu L."/>
            <person name="Ma J."/>
        </authorList>
    </citation>
    <scope>NUCLEOTIDE SEQUENCE [LARGE SCALE GENOMIC DNA]</scope>
    <source>
        <strain evidence="3">Q85</strain>
    </source>
</reference>
<dbReference type="Pfam" id="PF20097">
    <property type="entry name" value="DUF6487"/>
    <property type="match status" value="1"/>
</dbReference>
<organism evidence="2 3">
    <name type="scientific">Sphingomonas floccifaciens</name>
    <dbReference type="NCBI Taxonomy" id="1844115"/>
    <lineage>
        <taxon>Bacteria</taxon>
        <taxon>Pseudomonadati</taxon>
        <taxon>Pseudomonadota</taxon>
        <taxon>Alphaproteobacteria</taxon>
        <taxon>Sphingomonadales</taxon>
        <taxon>Sphingomonadaceae</taxon>
        <taxon>Sphingomonas</taxon>
    </lineage>
</organism>
<proteinExistence type="predicted"/>
<evidence type="ECO:0000259" key="1">
    <source>
        <dbReference type="Pfam" id="PF20097"/>
    </source>
</evidence>
<protein>
    <submittedName>
        <fullName evidence="2">PF20097 family protein</fullName>
    </submittedName>
</protein>
<gene>
    <name evidence="2" type="ORF">ACFSC3_11235</name>
</gene>
<comment type="caution">
    <text evidence="2">The sequence shown here is derived from an EMBL/GenBank/DDBJ whole genome shotgun (WGS) entry which is preliminary data.</text>
</comment>
<feature type="domain" description="DUF6487" evidence="1">
    <location>
        <begin position="6"/>
        <end position="65"/>
    </location>
</feature>